<keyword evidence="3" id="KW-1185">Reference proteome</keyword>
<evidence type="ECO:0000313" key="3">
    <source>
        <dbReference type="Proteomes" id="UP000186781"/>
    </source>
</evidence>
<organism evidence="2 3">
    <name type="scientific">Actinomyces naeslundii</name>
    <dbReference type="NCBI Taxonomy" id="1655"/>
    <lineage>
        <taxon>Bacteria</taxon>
        <taxon>Bacillati</taxon>
        <taxon>Actinomycetota</taxon>
        <taxon>Actinomycetes</taxon>
        <taxon>Actinomycetales</taxon>
        <taxon>Actinomycetaceae</taxon>
        <taxon>Actinomyces</taxon>
    </lineage>
</organism>
<dbReference type="Proteomes" id="UP000186781">
    <property type="component" value="Unassembled WGS sequence"/>
</dbReference>
<keyword evidence="1" id="KW-1133">Transmembrane helix</keyword>
<dbReference type="InterPro" id="IPR037219">
    <property type="entry name" value="Peptidase_M41-like"/>
</dbReference>
<sequence length="294" mass="32446">MINWPHLLRRAATNGLLIWIFLTYFDDLIAVLKMFIAASPSTRAQFVSLTVISLVAGYALWTLIKVVFSEVVDLIKHRLGTSDDTPVLRSTREIYAKIHKREGESTKDAVKRLRPVWDEANSSKYAGSHQQTRRHEAAHVVVAWAQGGTVLSVNTHRRLDRDGHYKELIPLPHPGAAKVSWYRTQVYLAGLAQDVLDGCEAHGSGTDIDSALRAAVVLAATGWRPDGYTGPLNPSDLITHAIETNKQILTEHQNAIAAIETALSDKDELTGVEVHQILNNLNTPDLELAVEVDG</sequence>
<evidence type="ECO:0000256" key="1">
    <source>
        <dbReference type="SAM" id="Phobius"/>
    </source>
</evidence>
<feature type="transmembrane region" description="Helical" evidence="1">
    <location>
        <begin position="16"/>
        <end position="38"/>
    </location>
</feature>
<gene>
    <name evidence="2" type="ORF">BKH13_00450</name>
</gene>
<proteinExistence type="predicted"/>
<comment type="caution">
    <text evidence="2">The sequence shown here is derived from an EMBL/GenBank/DDBJ whole genome shotgun (WGS) entry which is preliminary data.</text>
</comment>
<reference evidence="2 3" key="1">
    <citation type="submission" date="2016-12" db="EMBL/GenBank/DDBJ databases">
        <title>Genomic comparison of strains in the 'Actinomyces naeslundii' group.</title>
        <authorList>
            <person name="Mughal S.R."/>
            <person name="Do T."/>
            <person name="Gilbert S.C."/>
            <person name="Witherden E.A."/>
            <person name="Didelot X."/>
            <person name="Beighton D."/>
        </authorList>
    </citation>
    <scope>NUCLEOTIDE SEQUENCE [LARGE SCALE GENOMIC DNA]</scope>
    <source>
        <strain evidence="2 3">WE6B-3</strain>
    </source>
</reference>
<accession>A0ABX3F293</accession>
<protein>
    <recommendedName>
        <fullName evidence="4">Peptidase M41 domain-containing protein</fullName>
    </recommendedName>
</protein>
<dbReference type="SUPFAM" id="SSF140990">
    <property type="entry name" value="FtsH protease domain-like"/>
    <property type="match status" value="1"/>
</dbReference>
<keyword evidence="1" id="KW-0812">Transmembrane</keyword>
<dbReference type="Gene3D" id="1.20.58.760">
    <property type="entry name" value="Peptidase M41"/>
    <property type="match status" value="1"/>
</dbReference>
<keyword evidence="1" id="KW-0472">Membrane</keyword>
<feature type="transmembrane region" description="Helical" evidence="1">
    <location>
        <begin position="44"/>
        <end position="68"/>
    </location>
</feature>
<evidence type="ECO:0008006" key="4">
    <source>
        <dbReference type="Google" id="ProtNLM"/>
    </source>
</evidence>
<evidence type="ECO:0000313" key="2">
    <source>
        <dbReference type="EMBL" id="OLO86356.1"/>
    </source>
</evidence>
<dbReference type="RefSeq" id="WP_075409560.1">
    <property type="nucleotide sequence ID" value="NZ_MSKX01000002.1"/>
</dbReference>
<dbReference type="EMBL" id="MSKX01000002">
    <property type="protein sequence ID" value="OLO86356.1"/>
    <property type="molecule type" value="Genomic_DNA"/>
</dbReference>
<name>A0ABX3F293_ACTNA</name>